<feature type="compositionally biased region" description="Polar residues" evidence="1">
    <location>
        <begin position="1"/>
        <end position="12"/>
    </location>
</feature>
<dbReference type="AlphaFoldDB" id="A0A2T3A947"/>
<feature type="compositionally biased region" description="Low complexity" evidence="1">
    <location>
        <begin position="136"/>
        <end position="152"/>
    </location>
</feature>
<feature type="compositionally biased region" description="Polar residues" evidence="1">
    <location>
        <begin position="19"/>
        <end position="30"/>
    </location>
</feature>
<evidence type="ECO:0000313" key="3">
    <source>
        <dbReference type="Proteomes" id="UP000241462"/>
    </source>
</evidence>
<organism evidence="2 3">
    <name type="scientific">Coniella lustricola</name>
    <dbReference type="NCBI Taxonomy" id="2025994"/>
    <lineage>
        <taxon>Eukaryota</taxon>
        <taxon>Fungi</taxon>
        <taxon>Dikarya</taxon>
        <taxon>Ascomycota</taxon>
        <taxon>Pezizomycotina</taxon>
        <taxon>Sordariomycetes</taxon>
        <taxon>Sordariomycetidae</taxon>
        <taxon>Diaporthales</taxon>
        <taxon>Schizoparmaceae</taxon>
        <taxon>Coniella</taxon>
    </lineage>
</organism>
<reference evidence="2 3" key="1">
    <citation type="journal article" date="2018" name="Mycol. Prog.">
        <title>Coniella lustricola, a new species from submerged detritus.</title>
        <authorList>
            <person name="Raudabaugh D.B."/>
            <person name="Iturriaga T."/>
            <person name="Carver A."/>
            <person name="Mondo S."/>
            <person name="Pangilinan J."/>
            <person name="Lipzen A."/>
            <person name="He G."/>
            <person name="Amirebrahimi M."/>
            <person name="Grigoriev I.V."/>
            <person name="Miller A.N."/>
        </authorList>
    </citation>
    <scope>NUCLEOTIDE SEQUENCE [LARGE SCALE GENOMIC DNA]</scope>
    <source>
        <strain evidence="2 3">B22-T-1</strain>
    </source>
</reference>
<evidence type="ECO:0000313" key="2">
    <source>
        <dbReference type="EMBL" id="PSR87039.1"/>
    </source>
</evidence>
<feature type="compositionally biased region" description="Polar residues" evidence="1">
    <location>
        <begin position="76"/>
        <end position="87"/>
    </location>
</feature>
<name>A0A2T3A947_9PEZI</name>
<feature type="region of interest" description="Disordered" evidence="1">
    <location>
        <begin position="1"/>
        <end position="31"/>
    </location>
</feature>
<protein>
    <submittedName>
        <fullName evidence="2">Uncharacterized protein</fullName>
    </submittedName>
</protein>
<dbReference type="EMBL" id="KZ678434">
    <property type="protein sequence ID" value="PSR87039.1"/>
    <property type="molecule type" value="Genomic_DNA"/>
</dbReference>
<feature type="region of interest" description="Disordered" evidence="1">
    <location>
        <begin position="73"/>
        <end position="92"/>
    </location>
</feature>
<keyword evidence="3" id="KW-1185">Reference proteome</keyword>
<accession>A0A2T3A947</accession>
<proteinExistence type="predicted"/>
<sequence>MYGSYGSYSSTPAMEIPSRTGTYHSSSSLDASCAFPSWPRRDSLCDGFTPRASSYISDEDLLFASEPVFADEDSHSVSSYGSGTPSPQLVPVHHVTDEEIEEMRREQAMRQREYIAVVMREKEQRRRAKAAKQAKRAASSSSSKKSASPQPKTKLSAMTPIAE</sequence>
<dbReference type="Proteomes" id="UP000241462">
    <property type="component" value="Unassembled WGS sequence"/>
</dbReference>
<dbReference type="InParanoid" id="A0A2T3A947"/>
<dbReference type="OrthoDB" id="5294241at2759"/>
<feature type="compositionally biased region" description="Basic residues" evidence="1">
    <location>
        <begin position="125"/>
        <end position="135"/>
    </location>
</feature>
<evidence type="ECO:0000256" key="1">
    <source>
        <dbReference type="SAM" id="MobiDB-lite"/>
    </source>
</evidence>
<gene>
    <name evidence="2" type="ORF">BD289DRAFT_432982</name>
</gene>
<feature type="region of interest" description="Disordered" evidence="1">
    <location>
        <begin position="120"/>
        <end position="163"/>
    </location>
</feature>